<proteinExistence type="predicted"/>
<feature type="domain" description="Response regulatory" evidence="5">
    <location>
        <begin position="20"/>
        <end position="136"/>
    </location>
</feature>
<dbReference type="RefSeq" id="WP_406854532.1">
    <property type="nucleotide sequence ID" value="NZ_CP157484.1"/>
</dbReference>
<evidence type="ECO:0000256" key="1">
    <source>
        <dbReference type="ARBA" id="ARBA00022553"/>
    </source>
</evidence>
<sequence length="162" mass="17503">MLLGKRNPLELAFISEDGARILVADDDPILLEFANLHIASSQVEVVTVEDGVAAWERLEEGGFDLAMVDLDMPRLDGLGLIMRIRAEPKLAALPVVVATGRDDLFAIDRAYEVGATSYVTKPINWRLLTYQLRFVLRADRAAKAAALARSQGPAADMGAAAA</sequence>
<keyword evidence="3" id="KW-0804">Transcription</keyword>
<protein>
    <submittedName>
        <fullName evidence="6">Response regulator</fullName>
    </submittedName>
</protein>
<dbReference type="PANTHER" id="PTHR44591:SF3">
    <property type="entry name" value="RESPONSE REGULATORY DOMAIN-CONTAINING PROTEIN"/>
    <property type="match status" value="1"/>
</dbReference>
<dbReference type="Pfam" id="PF00072">
    <property type="entry name" value="Response_reg"/>
    <property type="match status" value="1"/>
</dbReference>
<reference evidence="6" key="1">
    <citation type="submission" date="2024-05" db="EMBL/GenBank/DDBJ databases">
        <authorList>
            <person name="Kim S."/>
            <person name="Heo J."/>
            <person name="Choi H."/>
            <person name="Choi Y."/>
            <person name="Kwon S.-W."/>
            <person name="Kim Y."/>
        </authorList>
    </citation>
    <scope>NUCLEOTIDE SEQUENCE</scope>
    <source>
        <strain evidence="6">KACC 23698</strain>
    </source>
</reference>
<keyword evidence="2" id="KW-0805">Transcription regulation</keyword>
<dbReference type="SMART" id="SM00448">
    <property type="entry name" value="REC"/>
    <property type="match status" value="1"/>
</dbReference>
<dbReference type="PROSITE" id="PS50110">
    <property type="entry name" value="RESPONSE_REGULATORY"/>
    <property type="match status" value="1"/>
</dbReference>
<evidence type="ECO:0000256" key="2">
    <source>
        <dbReference type="ARBA" id="ARBA00023015"/>
    </source>
</evidence>
<dbReference type="GO" id="GO:0000160">
    <property type="term" value="P:phosphorelay signal transduction system"/>
    <property type="evidence" value="ECO:0007669"/>
    <property type="project" value="InterPro"/>
</dbReference>
<evidence type="ECO:0000313" key="6">
    <source>
        <dbReference type="EMBL" id="XBO37705.1"/>
    </source>
</evidence>
<name>A0AAU7JBY8_9HYPH</name>
<gene>
    <name evidence="6" type="ORF">ABEG18_18540</name>
</gene>
<dbReference type="AlphaFoldDB" id="A0AAU7JBY8"/>
<dbReference type="InterPro" id="IPR001789">
    <property type="entry name" value="Sig_transdc_resp-reg_receiver"/>
</dbReference>
<accession>A0AAU7JBY8</accession>
<evidence type="ECO:0000259" key="5">
    <source>
        <dbReference type="PROSITE" id="PS50110"/>
    </source>
</evidence>
<evidence type="ECO:0000256" key="4">
    <source>
        <dbReference type="PROSITE-ProRule" id="PRU00169"/>
    </source>
</evidence>
<organism evidence="6">
    <name type="scientific">Alsobacter sp. KACC 23698</name>
    <dbReference type="NCBI Taxonomy" id="3149229"/>
    <lineage>
        <taxon>Bacteria</taxon>
        <taxon>Pseudomonadati</taxon>
        <taxon>Pseudomonadota</taxon>
        <taxon>Alphaproteobacteria</taxon>
        <taxon>Hyphomicrobiales</taxon>
        <taxon>Alsobacteraceae</taxon>
        <taxon>Alsobacter</taxon>
    </lineage>
</organism>
<dbReference type="PANTHER" id="PTHR44591">
    <property type="entry name" value="STRESS RESPONSE REGULATOR PROTEIN 1"/>
    <property type="match status" value="1"/>
</dbReference>
<dbReference type="EMBL" id="CP157484">
    <property type="protein sequence ID" value="XBO37705.1"/>
    <property type="molecule type" value="Genomic_DNA"/>
</dbReference>
<dbReference type="CDD" id="cd00156">
    <property type="entry name" value="REC"/>
    <property type="match status" value="1"/>
</dbReference>
<dbReference type="Gene3D" id="3.40.50.2300">
    <property type="match status" value="1"/>
</dbReference>
<dbReference type="InterPro" id="IPR050595">
    <property type="entry name" value="Bact_response_regulator"/>
</dbReference>
<feature type="modified residue" description="4-aspartylphosphate" evidence="4">
    <location>
        <position position="69"/>
    </location>
</feature>
<evidence type="ECO:0000256" key="3">
    <source>
        <dbReference type="ARBA" id="ARBA00023163"/>
    </source>
</evidence>
<dbReference type="SUPFAM" id="SSF52172">
    <property type="entry name" value="CheY-like"/>
    <property type="match status" value="1"/>
</dbReference>
<keyword evidence="1 4" id="KW-0597">Phosphoprotein</keyword>
<dbReference type="InterPro" id="IPR011006">
    <property type="entry name" value="CheY-like_superfamily"/>
</dbReference>